<sequence length="187" mass="20750">MTDWPKQRLAAPDPESYSDRQREIHDAIASGPRGGVRGPLAIWLHRPELAAKAQDLGRYCRYDSALEPRLSELAILTMARHWGAEYEWFAHKPAGLKAGLSADIVEAIRTGQTPQFASDEEQAVYDVSLSVLETRGVSDDLFERAKAALGQDRLVDLIGVLGYYSLISMTLNVFRISPPRTAGRELT</sequence>
<dbReference type="GO" id="GO:0051920">
    <property type="term" value="F:peroxiredoxin activity"/>
    <property type="evidence" value="ECO:0007669"/>
    <property type="project" value="InterPro"/>
</dbReference>
<evidence type="ECO:0000259" key="2">
    <source>
        <dbReference type="Pfam" id="PF02627"/>
    </source>
</evidence>
<accession>A0A238JRM9</accession>
<proteinExistence type="predicted"/>
<protein>
    <recommendedName>
        <fullName evidence="2">Carboxymuconolactone decarboxylase-like domain-containing protein</fullName>
    </recommendedName>
</protein>
<dbReference type="Proteomes" id="UP000202922">
    <property type="component" value="Unassembled WGS sequence"/>
</dbReference>
<dbReference type="AlphaFoldDB" id="A0A238JRM9"/>
<keyword evidence="4" id="KW-1185">Reference proteome</keyword>
<feature type="region of interest" description="Disordered" evidence="1">
    <location>
        <begin position="1"/>
        <end position="20"/>
    </location>
</feature>
<organism evidence="3 4">
    <name type="scientific">Actibacterium lipolyticum</name>
    <dbReference type="NCBI Taxonomy" id="1524263"/>
    <lineage>
        <taxon>Bacteria</taxon>
        <taxon>Pseudomonadati</taxon>
        <taxon>Pseudomonadota</taxon>
        <taxon>Alphaproteobacteria</taxon>
        <taxon>Rhodobacterales</taxon>
        <taxon>Roseobacteraceae</taxon>
        <taxon>Actibacterium</taxon>
    </lineage>
</organism>
<dbReference type="EMBL" id="FXYE01000001">
    <property type="protein sequence ID" value="SMX32854.1"/>
    <property type="molecule type" value="Genomic_DNA"/>
</dbReference>
<dbReference type="PANTHER" id="PTHR34846:SF11">
    <property type="entry name" value="4-CARBOXYMUCONOLACTONE DECARBOXYLASE FAMILY PROTEIN (AFU_ORTHOLOGUE AFUA_6G11590)"/>
    <property type="match status" value="1"/>
</dbReference>
<dbReference type="Pfam" id="PF02627">
    <property type="entry name" value="CMD"/>
    <property type="match status" value="1"/>
</dbReference>
<dbReference type="PANTHER" id="PTHR34846">
    <property type="entry name" value="4-CARBOXYMUCONOLACTONE DECARBOXYLASE FAMILY PROTEIN (AFU_ORTHOLOGUE AFUA_6G11590)"/>
    <property type="match status" value="1"/>
</dbReference>
<name>A0A238JRM9_9RHOB</name>
<dbReference type="OrthoDB" id="9129225at2"/>
<reference evidence="4" key="1">
    <citation type="submission" date="2017-05" db="EMBL/GenBank/DDBJ databases">
        <authorList>
            <person name="Rodrigo-Torres L."/>
            <person name="Arahal R. D."/>
            <person name="Lucena T."/>
        </authorList>
    </citation>
    <scope>NUCLEOTIDE SEQUENCE [LARGE SCALE GENOMIC DNA]</scope>
    <source>
        <strain evidence="4">CECT 8621</strain>
    </source>
</reference>
<evidence type="ECO:0000313" key="4">
    <source>
        <dbReference type="Proteomes" id="UP000202922"/>
    </source>
</evidence>
<dbReference type="Gene3D" id="1.20.1290.10">
    <property type="entry name" value="AhpD-like"/>
    <property type="match status" value="1"/>
</dbReference>
<evidence type="ECO:0000256" key="1">
    <source>
        <dbReference type="SAM" id="MobiDB-lite"/>
    </source>
</evidence>
<evidence type="ECO:0000313" key="3">
    <source>
        <dbReference type="EMBL" id="SMX32854.1"/>
    </source>
</evidence>
<dbReference type="InterPro" id="IPR003779">
    <property type="entry name" value="CMD-like"/>
</dbReference>
<dbReference type="RefSeq" id="WP_093966092.1">
    <property type="nucleotide sequence ID" value="NZ_FXYE01000001.1"/>
</dbReference>
<feature type="domain" description="Carboxymuconolactone decarboxylase-like" evidence="2">
    <location>
        <begin position="47"/>
        <end position="124"/>
    </location>
</feature>
<dbReference type="SUPFAM" id="SSF69118">
    <property type="entry name" value="AhpD-like"/>
    <property type="match status" value="1"/>
</dbReference>
<dbReference type="InterPro" id="IPR029032">
    <property type="entry name" value="AhpD-like"/>
</dbReference>
<gene>
    <name evidence="3" type="ORF">COL8621_00906</name>
</gene>